<reference evidence="2 3" key="1">
    <citation type="journal article" date="2011" name="Science">
        <title>The ecoresponsive genome of Daphnia pulex.</title>
        <authorList>
            <person name="Colbourne J.K."/>
            <person name="Pfrender M.E."/>
            <person name="Gilbert D."/>
            <person name="Thomas W.K."/>
            <person name="Tucker A."/>
            <person name="Oakley T.H."/>
            <person name="Tokishita S."/>
            <person name="Aerts A."/>
            <person name="Arnold G.J."/>
            <person name="Basu M.K."/>
            <person name="Bauer D.J."/>
            <person name="Caceres C.E."/>
            <person name="Carmel L."/>
            <person name="Casola C."/>
            <person name="Choi J.H."/>
            <person name="Detter J.C."/>
            <person name="Dong Q."/>
            <person name="Dusheyko S."/>
            <person name="Eads B.D."/>
            <person name="Frohlich T."/>
            <person name="Geiler-Samerotte K.A."/>
            <person name="Gerlach D."/>
            <person name="Hatcher P."/>
            <person name="Jogdeo S."/>
            <person name="Krijgsveld J."/>
            <person name="Kriventseva E.V."/>
            <person name="Kultz D."/>
            <person name="Laforsch C."/>
            <person name="Lindquist E."/>
            <person name="Lopez J."/>
            <person name="Manak J.R."/>
            <person name="Muller J."/>
            <person name="Pangilinan J."/>
            <person name="Patwardhan R.P."/>
            <person name="Pitluck S."/>
            <person name="Pritham E.J."/>
            <person name="Rechtsteiner A."/>
            <person name="Rho M."/>
            <person name="Rogozin I.B."/>
            <person name="Sakarya O."/>
            <person name="Salamov A."/>
            <person name="Schaack S."/>
            <person name="Shapiro H."/>
            <person name="Shiga Y."/>
            <person name="Skalitzky C."/>
            <person name="Smith Z."/>
            <person name="Souvorov A."/>
            <person name="Sung W."/>
            <person name="Tang Z."/>
            <person name="Tsuchiya D."/>
            <person name="Tu H."/>
            <person name="Vos H."/>
            <person name="Wang M."/>
            <person name="Wolf Y.I."/>
            <person name="Yamagata H."/>
            <person name="Yamada T."/>
            <person name="Ye Y."/>
            <person name="Shaw J.R."/>
            <person name="Andrews J."/>
            <person name="Crease T.J."/>
            <person name="Tang H."/>
            <person name="Lucas S.M."/>
            <person name="Robertson H.M."/>
            <person name="Bork P."/>
            <person name="Koonin E.V."/>
            <person name="Zdobnov E.M."/>
            <person name="Grigoriev I.V."/>
            <person name="Lynch M."/>
            <person name="Boore J.L."/>
        </authorList>
    </citation>
    <scope>NUCLEOTIDE SEQUENCE [LARGE SCALE GENOMIC DNA]</scope>
</reference>
<evidence type="ECO:0000256" key="1">
    <source>
        <dbReference type="SAM" id="MobiDB-lite"/>
    </source>
</evidence>
<evidence type="ECO:0000313" key="2">
    <source>
        <dbReference type="EMBL" id="EFX78918.1"/>
    </source>
</evidence>
<protein>
    <submittedName>
        <fullName evidence="2">Uncharacterized protein</fullName>
    </submittedName>
</protein>
<feature type="region of interest" description="Disordered" evidence="1">
    <location>
        <begin position="219"/>
        <end position="245"/>
    </location>
</feature>
<organism evidence="2 3">
    <name type="scientific">Daphnia pulex</name>
    <name type="common">Water flea</name>
    <dbReference type="NCBI Taxonomy" id="6669"/>
    <lineage>
        <taxon>Eukaryota</taxon>
        <taxon>Metazoa</taxon>
        <taxon>Ecdysozoa</taxon>
        <taxon>Arthropoda</taxon>
        <taxon>Crustacea</taxon>
        <taxon>Branchiopoda</taxon>
        <taxon>Diplostraca</taxon>
        <taxon>Cladocera</taxon>
        <taxon>Anomopoda</taxon>
        <taxon>Daphniidae</taxon>
        <taxon>Daphnia</taxon>
    </lineage>
</organism>
<sequence>MYAAAVKSTIQAIYYRSHSSYQTCSSIDRHGINYKRNFSRIRKTNTVISKERTNNRQPKLDNSMWRPHGKTENSGAERMDFITNLEFRLNTASRRISYKNDGKQYHLIASISELQPCQVCAIIHQKLEEEIKKTEIRAEDLRKVLEGNKNIFATSDADFGKAIGVEHCIETVGPQIFMPPRRQPRVMLPVIDDHVEMMLENDVIEERQTAAVTKAHDAATTSTTSAAESDALVTATNSQPDPAGLTATEKRVNETVTDATTTVTEARTQVSATNIPTIDITRKKVQQTAATSAAAKATDLNNAVTNANAKIAAPERLQTQETSRAPLEINQEDRTVTTTKAKAKVTASTTAVTNAITKVETPRRVLTRKVTFPRKYKDFVVHTGNN</sequence>
<dbReference type="OrthoDB" id="425619at2759"/>
<gene>
    <name evidence="2" type="ORF">DAPPUDRAFT_320059</name>
</gene>
<dbReference type="AlphaFoldDB" id="E9GNQ3"/>
<proteinExistence type="predicted"/>
<dbReference type="EMBL" id="GL732555">
    <property type="protein sequence ID" value="EFX78918.1"/>
    <property type="molecule type" value="Genomic_DNA"/>
</dbReference>
<dbReference type="Proteomes" id="UP000000305">
    <property type="component" value="Unassembled WGS sequence"/>
</dbReference>
<dbReference type="KEGG" id="dpx:DAPPUDRAFT_320059"/>
<keyword evidence="3" id="KW-1185">Reference proteome</keyword>
<name>E9GNQ3_DAPPU</name>
<dbReference type="InParanoid" id="E9GNQ3"/>
<evidence type="ECO:0000313" key="3">
    <source>
        <dbReference type="Proteomes" id="UP000000305"/>
    </source>
</evidence>
<feature type="region of interest" description="Disordered" evidence="1">
    <location>
        <begin position="53"/>
        <end position="73"/>
    </location>
</feature>
<accession>E9GNQ3</accession>
<dbReference type="HOGENOM" id="CLU_716233_0_0_1"/>